<dbReference type="InterPro" id="IPR014457">
    <property type="entry name" value="UCP010260"/>
</dbReference>
<protein>
    <submittedName>
        <fullName evidence="2">DUF1990 domain-containing protein</fullName>
    </submittedName>
</protein>
<gene>
    <name evidence="2" type="ORF">Adu01nite_11580</name>
</gene>
<dbReference type="PIRSF" id="PIRSF010260">
    <property type="entry name" value="UCP010260"/>
    <property type="match status" value="1"/>
</dbReference>
<evidence type="ECO:0000313" key="2">
    <source>
        <dbReference type="EMBL" id="GID99807.1"/>
    </source>
</evidence>
<dbReference type="Proteomes" id="UP000637628">
    <property type="component" value="Unassembled WGS sequence"/>
</dbReference>
<feature type="domain" description="DUF1990" evidence="1">
    <location>
        <begin position="5"/>
        <end position="162"/>
    </location>
</feature>
<dbReference type="EMBL" id="BOML01000012">
    <property type="protein sequence ID" value="GID99807.1"/>
    <property type="molecule type" value="Genomic_DNA"/>
</dbReference>
<dbReference type="InterPro" id="IPR018960">
    <property type="entry name" value="DUF1990"/>
</dbReference>
<evidence type="ECO:0000259" key="1">
    <source>
        <dbReference type="Pfam" id="PF09348"/>
    </source>
</evidence>
<accession>A0ABQ3YQE6</accession>
<evidence type="ECO:0000313" key="3">
    <source>
        <dbReference type="Proteomes" id="UP000637628"/>
    </source>
</evidence>
<proteinExistence type="predicted"/>
<name>A0ABQ3YQE6_9ACTN</name>
<dbReference type="RefSeq" id="WP_203725472.1">
    <property type="nucleotide sequence ID" value="NZ_BAAATX010000015.1"/>
</dbReference>
<dbReference type="Pfam" id="PF09348">
    <property type="entry name" value="DUF1990"/>
    <property type="match status" value="1"/>
</dbReference>
<dbReference type="PANTHER" id="PTHR34202">
    <property type="entry name" value="UPF0548 PROTEIN"/>
    <property type="match status" value="1"/>
</dbReference>
<keyword evidence="3" id="KW-1185">Reference proteome</keyword>
<comment type="caution">
    <text evidence="2">The sequence shown here is derived from an EMBL/GenBank/DDBJ whole genome shotgun (WGS) entry which is preliminary data.</text>
</comment>
<organism evidence="2 3">
    <name type="scientific">Paractinoplanes durhamensis</name>
    <dbReference type="NCBI Taxonomy" id="113563"/>
    <lineage>
        <taxon>Bacteria</taxon>
        <taxon>Bacillati</taxon>
        <taxon>Actinomycetota</taxon>
        <taxon>Actinomycetes</taxon>
        <taxon>Micromonosporales</taxon>
        <taxon>Micromonosporaceae</taxon>
        <taxon>Paractinoplanes</taxon>
    </lineage>
</organism>
<sequence length="175" mass="18543">MRGLTYPEVGATRNDRLPGGYGHVQRDVRVGDGRAAFERAVHGLFSWRMHELAGLTVGGGGGSRAAPGVVVVLRAGWGPLRVTIPCRVVYTVAEAGRRGFAYGTLPGHPEQGEESFLVVLTGAGEVRFRIRAFSRPASLLARAGGPLTRAVQQHVTDRYVKAVRNLASADGGAAE</sequence>
<reference evidence="2 3" key="1">
    <citation type="submission" date="2021-01" db="EMBL/GenBank/DDBJ databases">
        <title>Whole genome shotgun sequence of Actinoplanes durhamensis NBRC 14914.</title>
        <authorList>
            <person name="Komaki H."/>
            <person name="Tamura T."/>
        </authorList>
    </citation>
    <scope>NUCLEOTIDE SEQUENCE [LARGE SCALE GENOMIC DNA]</scope>
    <source>
        <strain evidence="2 3">NBRC 14914</strain>
    </source>
</reference>
<dbReference type="PANTHER" id="PTHR34202:SF1">
    <property type="entry name" value="UPF0548 PROTEIN"/>
    <property type="match status" value="1"/>
</dbReference>